<dbReference type="PANTHER" id="PTHR35271">
    <property type="entry name" value="ABC TRANSPORTER, SUBSTRATE-BINDING LIPOPROTEIN-RELATED"/>
    <property type="match status" value="1"/>
</dbReference>
<name>A0A1M6V4P5_9BRAD</name>
<evidence type="ECO:0000256" key="1">
    <source>
        <dbReference type="SAM" id="SignalP"/>
    </source>
</evidence>
<proteinExistence type="predicted"/>
<accession>A0A1M6V4P5</accession>
<dbReference type="InterPro" id="IPR007487">
    <property type="entry name" value="ABC_transpt-TYRBP-like"/>
</dbReference>
<dbReference type="OrthoDB" id="8441748at2"/>
<evidence type="ECO:0000313" key="2">
    <source>
        <dbReference type="EMBL" id="SHK76355.1"/>
    </source>
</evidence>
<dbReference type="Pfam" id="PF04392">
    <property type="entry name" value="ABC_sub_bind"/>
    <property type="match status" value="1"/>
</dbReference>
<dbReference type="Gene3D" id="3.40.50.2300">
    <property type="match status" value="2"/>
</dbReference>
<organism evidence="2 3">
    <name type="scientific">Bradyrhizobium lablabi</name>
    <dbReference type="NCBI Taxonomy" id="722472"/>
    <lineage>
        <taxon>Bacteria</taxon>
        <taxon>Pseudomonadati</taxon>
        <taxon>Pseudomonadota</taxon>
        <taxon>Alphaproteobacteria</taxon>
        <taxon>Hyphomicrobiales</taxon>
        <taxon>Nitrobacteraceae</taxon>
        <taxon>Bradyrhizobium</taxon>
    </lineage>
</organism>
<evidence type="ECO:0000313" key="3">
    <source>
        <dbReference type="Proteomes" id="UP000189935"/>
    </source>
</evidence>
<sequence length="327" mass="35075">MRRRQFMTLLGGAAALPLAAHAQQPTKKIPKIGVLWHAASAEEEKEYLEILTKAFSDLGYVEGKNVEFLHRFPAEQADRFRALAKELVESKVDIAVGVTAKCAIELKQATSTIPIVFVIVPDPVRYGLVESLAHPGGNATGLSLMSVDLSGKRLGLLREAVPSLSRVALLADPKDPIAPGFFSASLNAGKALGLFVRSVEVPTPDAVEPAFSTIAQDGFDGAVVIGSMMFNERARVGASALAHRMPTLTTVGEMVQYGLLMSYGQDFPDYFRKAAGYVDKILKGAKPADLPVEQPTHFKQIVNLKAAKSLGLTIPPSLLVTADEVIE</sequence>
<dbReference type="EMBL" id="LT670844">
    <property type="protein sequence ID" value="SHK76355.1"/>
    <property type="molecule type" value="Genomic_DNA"/>
</dbReference>
<dbReference type="RefSeq" id="WP_079540869.1">
    <property type="nucleotide sequence ID" value="NZ_LT670844.1"/>
</dbReference>
<reference evidence="2 3" key="1">
    <citation type="submission" date="2016-11" db="EMBL/GenBank/DDBJ databases">
        <authorList>
            <person name="Jaros S."/>
            <person name="Januszkiewicz K."/>
            <person name="Wedrychowicz H."/>
        </authorList>
    </citation>
    <scope>NUCLEOTIDE SEQUENCE [LARGE SCALE GENOMIC DNA]</scope>
    <source>
        <strain evidence="2 3">GAS499</strain>
    </source>
</reference>
<keyword evidence="1" id="KW-0732">Signal</keyword>
<dbReference type="AlphaFoldDB" id="A0A1M6V4P5"/>
<protein>
    <submittedName>
        <fullName evidence="2">Putative ABC transport system substrate-binding protein</fullName>
    </submittedName>
</protein>
<gene>
    <name evidence="2" type="ORF">SAMN05444159_4126</name>
</gene>
<feature type="signal peptide" evidence="1">
    <location>
        <begin position="1"/>
        <end position="22"/>
    </location>
</feature>
<dbReference type="Proteomes" id="UP000189935">
    <property type="component" value="Chromosome I"/>
</dbReference>
<dbReference type="CDD" id="cd06325">
    <property type="entry name" value="PBP1_ABC_unchar_transporter"/>
    <property type="match status" value="1"/>
</dbReference>
<feature type="chain" id="PRO_5012387172" evidence="1">
    <location>
        <begin position="23"/>
        <end position="327"/>
    </location>
</feature>
<dbReference type="PANTHER" id="PTHR35271:SF1">
    <property type="entry name" value="ABC TRANSPORTER, SUBSTRATE-BINDING LIPOPROTEIN"/>
    <property type="match status" value="1"/>
</dbReference>